<accession>A0A165E8T7</accession>
<gene>
    <name evidence="1" type="ORF">CALCODRAFT_16030</name>
</gene>
<dbReference type="InParanoid" id="A0A165E8T7"/>
<dbReference type="AlphaFoldDB" id="A0A165E8T7"/>
<evidence type="ECO:0000313" key="1">
    <source>
        <dbReference type="EMBL" id="KZT54342.1"/>
    </source>
</evidence>
<dbReference type="EMBL" id="KV424016">
    <property type="protein sequence ID" value="KZT54342.1"/>
    <property type="molecule type" value="Genomic_DNA"/>
</dbReference>
<reference evidence="1 2" key="1">
    <citation type="journal article" date="2016" name="Mol. Biol. Evol.">
        <title>Comparative Genomics of Early-Diverging Mushroom-Forming Fungi Provides Insights into the Origins of Lignocellulose Decay Capabilities.</title>
        <authorList>
            <person name="Nagy L.G."/>
            <person name="Riley R."/>
            <person name="Tritt A."/>
            <person name="Adam C."/>
            <person name="Daum C."/>
            <person name="Floudas D."/>
            <person name="Sun H."/>
            <person name="Yadav J.S."/>
            <person name="Pangilinan J."/>
            <person name="Larsson K.H."/>
            <person name="Matsuura K."/>
            <person name="Barry K."/>
            <person name="Labutti K."/>
            <person name="Kuo R."/>
            <person name="Ohm R.A."/>
            <person name="Bhattacharya S.S."/>
            <person name="Shirouzu T."/>
            <person name="Yoshinaga Y."/>
            <person name="Martin F.M."/>
            <person name="Grigoriev I.V."/>
            <person name="Hibbett D.S."/>
        </authorList>
    </citation>
    <scope>NUCLEOTIDE SEQUENCE [LARGE SCALE GENOMIC DNA]</scope>
    <source>
        <strain evidence="1 2">HHB12733</strain>
    </source>
</reference>
<dbReference type="Proteomes" id="UP000076842">
    <property type="component" value="Unassembled WGS sequence"/>
</dbReference>
<proteinExistence type="predicted"/>
<protein>
    <submittedName>
        <fullName evidence="1">Uncharacterized protein</fullName>
    </submittedName>
</protein>
<evidence type="ECO:0000313" key="2">
    <source>
        <dbReference type="Proteomes" id="UP000076842"/>
    </source>
</evidence>
<organism evidence="1 2">
    <name type="scientific">Calocera cornea HHB12733</name>
    <dbReference type="NCBI Taxonomy" id="1353952"/>
    <lineage>
        <taxon>Eukaryota</taxon>
        <taxon>Fungi</taxon>
        <taxon>Dikarya</taxon>
        <taxon>Basidiomycota</taxon>
        <taxon>Agaricomycotina</taxon>
        <taxon>Dacrymycetes</taxon>
        <taxon>Dacrymycetales</taxon>
        <taxon>Dacrymycetaceae</taxon>
        <taxon>Calocera</taxon>
    </lineage>
</organism>
<name>A0A165E8T7_9BASI</name>
<keyword evidence="2" id="KW-1185">Reference proteome</keyword>
<sequence length="197" mass="22021">MDPLSLLVATNPLGLILKQPAGSEYKMFTTVTLRATDLCREGVVQEPCNWTISFPFGHGLQLMLSDRVPYSLSSKMGITPFRIFMNPAVPIGTAQSQTIREISKLIVIRYFLGTVEPFPNQAQWPGVEALPAMRRANPDSWGQEVKLHTMQFHSFSTEPRERHAARPRASASRHAPNFLTCVKQSIEAFNPSSYVGF</sequence>